<evidence type="ECO:0000313" key="9">
    <source>
        <dbReference type="EMBL" id="ENO98420.1"/>
    </source>
</evidence>
<sequence length="148" mass="14859">MSNPRTLRPARLAMPVALVAAALLAGCGDQSKIDPETTATLIQPVARVEIQAVTITPGTRTGEQIVKAICAACHDAGAVGAPKTGDAAAWGPRLALGFEGLTASVIAGKGAMPPRGGGSDLTDTEVSRAVAYLANLAGAGYTEPPVEQ</sequence>
<feature type="domain" description="Cytochrome c" evidence="8">
    <location>
        <begin position="57"/>
        <end position="137"/>
    </location>
</feature>
<evidence type="ECO:0000256" key="5">
    <source>
        <dbReference type="ARBA" id="ARBA00023004"/>
    </source>
</evidence>
<gene>
    <name evidence="9" type="ORF">C667_03962</name>
</gene>
<keyword evidence="2 6" id="KW-0349">Heme</keyword>
<dbReference type="GO" id="GO:0009055">
    <property type="term" value="F:electron transfer activity"/>
    <property type="evidence" value="ECO:0007669"/>
    <property type="project" value="InterPro"/>
</dbReference>
<dbReference type="SUPFAM" id="SSF46626">
    <property type="entry name" value="Cytochrome c"/>
    <property type="match status" value="1"/>
</dbReference>
<dbReference type="EMBL" id="AMXF01000013">
    <property type="protein sequence ID" value="ENO98420.1"/>
    <property type="molecule type" value="Genomic_DNA"/>
</dbReference>
<keyword evidence="10" id="KW-1185">Reference proteome</keyword>
<name>N6Z3G3_9RHOO</name>
<evidence type="ECO:0000256" key="1">
    <source>
        <dbReference type="ARBA" id="ARBA00022448"/>
    </source>
</evidence>
<dbReference type="PANTHER" id="PTHR40942">
    <property type="match status" value="1"/>
</dbReference>
<keyword evidence="3 6" id="KW-0479">Metal-binding</keyword>
<keyword evidence="5 6" id="KW-0408">Iron</keyword>
<evidence type="ECO:0000256" key="2">
    <source>
        <dbReference type="ARBA" id="ARBA00022617"/>
    </source>
</evidence>
<dbReference type="AlphaFoldDB" id="N6Z3G3"/>
<dbReference type="InterPro" id="IPR036909">
    <property type="entry name" value="Cyt_c-like_dom_sf"/>
</dbReference>
<dbReference type="GO" id="GO:0005506">
    <property type="term" value="F:iron ion binding"/>
    <property type="evidence" value="ECO:0007669"/>
    <property type="project" value="InterPro"/>
</dbReference>
<feature type="chain" id="PRO_5004128833" evidence="7">
    <location>
        <begin position="26"/>
        <end position="148"/>
    </location>
</feature>
<evidence type="ECO:0000256" key="6">
    <source>
        <dbReference type="PROSITE-ProRule" id="PRU00433"/>
    </source>
</evidence>
<proteinExistence type="predicted"/>
<comment type="caution">
    <text evidence="9">The sequence shown here is derived from an EMBL/GenBank/DDBJ whole genome shotgun (WGS) entry which is preliminary data.</text>
</comment>
<protein>
    <submittedName>
        <fullName evidence="9">Cytochrome C class I</fullName>
    </submittedName>
</protein>
<organism evidence="9 10">
    <name type="scientific">Thauera phenylacetica B4P</name>
    <dbReference type="NCBI Taxonomy" id="1234382"/>
    <lineage>
        <taxon>Bacteria</taxon>
        <taxon>Pseudomonadati</taxon>
        <taxon>Pseudomonadota</taxon>
        <taxon>Betaproteobacteria</taxon>
        <taxon>Rhodocyclales</taxon>
        <taxon>Zoogloeaceae</taxon>
        <taxon>Thauera</taxon>
    </lineage>
</organism>
<dbReference type="Pfam" id="PF13442">
    <property type="entry name" value="Cytochrome_CBB3"/>
    <property type="match status" value="1"/>
</dbReference>
<dbReference type="InterPro" id="IPR009056">
    <property type="entry name" value="Cyt_c-like_dom"/>
</dbReference>
<evidence type="ECO:0000256" key="3">
    <source>
        <dbReference type="ARBA" id="ARBA00022723"/>
    </source>
</evidence>
<dbReference type="Proteomes" id="UP000013047">
    <property type="component" value="Unassembled WGS sequence"/>
</dbReference>
<evidence type="ECO:0000259" key="8">
    <source>
        <dbReference type="PROSITE" id="PS51007"/>
    </source>
</evidence>
<evidence type="ECO:0000313" key="10">
    <source>
        <dbReference type="Proteomes" id="UP000013047"/>
    </source>
</evidence>
<keyword evidence="1" id="KW-0813">Transport</keyword>
<dbReference type="PANTHER" id="PTHR40942:SF4">
    <property type="entry name" value="CYTOCHROME C5"/>
    <property type="match status" value="1"/>
</dbReference>
<keyword evidence="7" id="KW-0732">Signal</keyword>
<dbReference type="RefSeq" id="WP_004357366.1">
    <property type="nucleotide sequence ID" value="NZ_AMXF01000013.1"/>
</dbReference>
<dbReference type="OrthoDB" id="9814708at2"/>
<dbReference type="InterPro" id="IPR002323">
    <property type="entry name" value="Cyt_CIE"/>
</dbReference>
<keyword evidence="4" id="KW-0249">Electron transport</keyword>
<evidence type="ECO:0000256" key="7">
    <source>
        <dbReference type="SAM" id="SignalP"/>
    </source>
</evidence>
<dbReference type="GO" id="GO:0020037">
    <property type="term" value="F:heme binding"/>
    <property type="evidence" value="ECO:0007669"/>
    <property type="project" value="InterPro"/>
</dbReference>
<evidence type="ECO:0000256" key="4">
    <source>
        <dbReference type="ARBA" id="ARBA00022982"/>
    </source>
</evidence>
<dbReference type="PROSITE" id="PS51007">
    <property type="entry name" value="CYTC"/>
    <property type="match status" value="1"/>
</dbReference>
<dbReference type="PRINTS" id="PR00607">
    <property type="entry name" value="CYTCHROMECIE"/>
</dbReference>
<feature type="signal peptide" evidence="7">
    <location>
        <begin position="1"/>
        <end position="25"/>
    </location>
</feature>
<reference evidence="9 10" key="1">
    <citation type="submission" date="2012-09" db="EMBL/GenBank/DDBJ databases">
        <title>Draft Genome Sequences of 6 Strains from Genus Thauera.</title>
        <authorList>
            <person name="Liu B."/>
            <person name="Shapleigh J.P."/>
            <person name="Frostegard A.H."/>
        </authorList>
    </citation>
    <scope>NUCLEOTIDE SEQUENCE [LARGE SCALE GENOMIC DNA]</scope>
    <source>
        <strain evidence="9 10">B4P</strain>
    </source>
</reference>
<accession>N6Z3G3</accession>
<dbReference type="PROSITE" id="PS51257">
    <property type="entry name" value="PROKAR_LIPOPROTEIN"/>
    <property type="match status" value="1"/>
</dbReference>
<dbReference type="Gene3D" id="1.10.760.10">
    <property type="entry name" value="Cytochrome c-like domain"/>
    <property type="match status" value="1"/>
</dbReference>